<dbReference type="AlphaFoldDB" id="A0AAV7R1S7"/>
<protein>
    <submittedName>
        <fullName evidence="1">Uncharacterized protein</fullName>
    </submittedName>
</protein>
<proteinExistence type="predicted"/>
<accession>A0AAV7R1S7</accession>
<evidence type="ECO:0000313" key="2">
    <source>
        <dbReference type="Proteomes" id="UP001066276"/>
    </source>
</evidence>
<name>A0AAV7R1S7_PLEWA</name>
<dbReference type="PANTHER" id="PTHR33050">
    <property type="entry name" value="REVERSE TRANSCRIPTASE DOMAIN-CONTAINING PROTEIN"/>
    <property type="match status" value="1"/>
</dbReference>
<dbReference type="PANTHER" id="PTHR33050:SF7">
    <property type="entry name" value="RIBONUCLEASE H"/>
    <property type="match status" value="1"/>
</dbReference>
<keyword evidence="2" id="KW-1185">Reference proteome</keyword>
<reference evidence="1" key="1">
    <citation type="journal article" date="2022" name="bioRxiv">
        <title>Sequencing and chromosome-scale assembly of the giantPleurodeles waltlgenome.</title>
        <authorList>
            <person name="Brown T."/>
            <person name="Elewa A."/>
            <person name="Iarovenko S."/>
            <person name="Subramanian E."/>
            <person name="Araus A.J."/>
            <person name="Petzold A."/>
            <person name="Susuki M."/>
            <person name="Suzuki K.-i.T."/>
            <person name="Hayashi T."/>
            <person name="Toyoda A."/>
            <person name="Oliveira C."/>
            <person name="Osipova E."/>
            <person name="Leigh N.D."/>
            <person name="Simon A."/>
            <person name="Yun M.H."/>
        </authorList>
    </citation>
    <scope>NUCLEOTIDE SEQUENCE</scope>
    <source>
        <strain evidence="1">20211129_DDA</strain>
        <tissue evidence="1">Liver</tissue>
    </source>
</reference>
<organism evidence="1 2">
    <name type="scientific">Pleurodeles waltl</name>
    <name type="common">Iberian ribbed newt</name>
    <dbReference type="NCBI Taxonomy" id="8319"/>
    <lineage>
        <taxon>Eukaryota</taxon>
        <taxon>Metazoa</taxon>
        <taxon>Chordata</taxon>
        <taxon>Craniata</taxon>
        <taxon>Vertebrata</taxon>
        <taxon>Euteleostomi</taxon>
        <taxon>Amphibia</taxon>
        <taxon>Batrachia</taxon>
        <taxon>Caudata</taxon>
        <taxon>Salamandroidea</taxon>
        <taxon>Salamandridae</taxon>
        <taxon>Pleurodelinae</taxon>
        <taxon>Pleurodeles</taxon>
    </lineage>
</organism>
<dbReference type="InterPro" id="IPR052055">
    <property type="entry name" value="Hepadnavirus_pol/RT"/>
</dbReference>
<dbReference type="EMBL" id="JANPWB010000010">
    <property type="protein sequence ID" value="KAJ1144673.1"/>
    <property type="molecule type" value="Genomic_DNA"/>
</dbReference>
<gene>
    <name evidence="1" type="ORF">NDU88_010970</name>
</gene>
<comment type="caution">
    <text evidence="1">The sequence shown here is derived from an EMBL/GenBank/DDBJ whole genome shotgun (WGS) entry which is preliminary data.</text>
</comment>
<evidence type="ECO:0000313" key="1">
    <source>
        <dbReference type="EMBL" id="KAJ1144673.1"/>
    </source>
</evidence>
<sequence>MPPGLCVPSLESLMVVRVDNRVAMSYINRQFGTGSSSINLHARCIMSWAQFHLVGLQAIHIQVVLNHQADLLIQVFPSSLEFILDPSVFNQICSRCTVPTVDLLATPLNAKLPLFSTRFLPQDVLGTDALTSPWHTGLLYTFNPISMIRWFLSRLLREVAEVVAVHPFWPWRPWFPLLHLLEVEPD</sequence>
<dbReference type="Proteomes" id="UP001066276">
    <property type="component" value="Chromosome 6"/>
</dbReference>